<dbReference type="Proteomes" id="UP000054248">
    <property type="component" value="Unassembled WGS sequence"/>
</dbReference>
<sequence>MLYVTSSGKTRISTGKLSDTFAWGDQTCRPHLDNGLAQADLTLGNREGKFRVRDFVNGPPTDLLVENIRNDTKYITTFTDAGWTNDVMTVVNMIYLGLITGRVAVVPPFSPSHIGYGTGDFPFGDFFDVPRLRSTLEHPVIEWRDLKNETSTKHDVIGCWSLFATTEGRPRGSRLHNTLGMDVSHTKVPDNTMLLNQHVSFWGLAKLGFPQGRQEALQGTTPFPSYRYKKSMTPDETFMCFDMLYYVSAFNPFEWETDYSPAWRFVGRHLHFHPNMIKLAETYIRKAFGLFEVEPIPKFISIHARRGDFGGYCGNSPKEHCLPPLLAWTNAVNDVRARLKAKYGVSISPQHVIVLSDESDDAWWAEVEKLGWKRIDHARDRTTERYRSLWYPSLIDAMLQAMGTGFVGTHGSTMSLVALRRTVDWNNGVGVMVRYS</sequence>
<evidence type="ECO:0000313" key="5">
    <source>
        <dbReference type="Proteomes" id="UP000054248"/>
    </source>
</evidence>
<evidence type="ECO:0000313" key="4">
    <source>
        <dbReference type="EMBL" id="KIO21681.1"/>
    </source>
</evidence>
<keyword evidence="2" id="KW-0294">Fucose metabolism</keyword>
<dbReference type="GO" id="GO:0016740">
    <property type="term" value="F:transferase activity"/>
    <property type="evidence" value="ECO:0007669"/>
    <property type="project" value="UniProtKB-KW"/>
</dbReference>
<dbReference type="CDD" id="cd11296">
    <property type="entry name" value="O-FucT_like"/>
    <property type="match status" value="1"/>
</dbReference>
<dbReference type="InterPro" id="IPR019378">
    <property type="entry name" value="GDP-Fuc_O-FucTrfase"/>
</dbReference>
<dbReference type="HOGENOM" id="CLU_032339_0_0_1"/>
<organism evidence="4 5">
    <name type="scientific">Tulasnella calospora MUT 4182</name>
    <dbReference type="NCBI Taxonomy" id="1051891"/>
    <lineage>
        <taxon>Eukaryota</taxon>
        <taxon>Fungi</taxon>
        <taxon>Dikarya</taxon>
        <taxon>Basidiomycota</taxon>
        <taxon>Agaricomycotina</taxon>
        <taxon>Agaricomycetes</taxon>
        <taxon>Cantharellales</taxon>
        <taxon>Tulasnellaceae</taxon>
        <taxon>Tulasnella</taxon>
    </lineage>
</organism>
<name>A0A0C3QA62_9AGAM</name>
<dbReference type="OrthoDB" id="423313at2759"/>
<dbReference type="AlphaFoldDB" id="A0A0C3QA62"/>
<protein>
    <recommendedName>
        <fullName evidence="6">O-fucosyltransferase family protein</fullName>
    </recommendedName>
</protein>
<dbReference type="EMBL" id="KN823131">
    <property type="protein sequence ID" value="KIO21681.1"/>
    <property type="molecule type" value="Genomic_DNA"/>
</dbReference>
<dbReference type="STRING" id="1051891.A0A0C3QA62"/>
<reference evidence="4 5" key="1">
    <citation type="submission" date="2014-04" db="EMBL/GenBank/DDBJ databases">
        <authorList>
            <consortium name="DOE Joint Genome Institute"/>
            <person name="Kuo A."/>
            <person name="Girlanda M."/>
            <person name="Perotto S."/>
            <person name="Kohler A."/>
            <person name="Nagy L.G."/>
            <person name="Floudas D."/>
            <person name="Copeland A."/>
            <person name="Barry K.W."/>
            <person name="Cichocki N."/>
            <person name="Veneault-Fourrey C."/>
            <person name="LaButti K."/>
            <person name="Lindquist E.A."/>
            <person name="Lipzen A."/>
            <person name="Lundell T."/>
            <person name="Morin E."/>
            <person name="Murat C."/>
            <person name="Sun H."/>
            <person name="Tunlid A."/>
            <person name="Henrissat B."/>
            <person name="Grigoriev I.V."/>
            <person name="Hibbett D.S."/>
            <person name="Martin F."/>
            <person name="Nordberg H.P."/>
            <person name="Cantor M.N."/>
            <person name="Hua S.X."/>
        </authorList>
    </citation>
    <scope>NUCLEOTIDE SEQUENCE [LARGE SCALE GENOMIC DNA]</scope>
    <source>
        <strain evidence="4 5">MUT 4182</strain>
    </source>
</reference>
<keyword evidence="1" id="KW-0808">Transferase</keyword>
<evidence type="ECO:0000256" key="1">
    <source>
        <dbReference type="ARBA" id="ARBA00022679"/>
    </source>
</evidence>
<gene>
    <name evidence="4" type="ORF">M407DRAFT_80126</name>
</gene>
<keyword evidence="3" id="KW-0119">Carbohydrate metabolism</keyword>
<evidence type="ECO:0008006" key="6">
    <source>
        <dbReference type="Google" id="ProtNLM"/>
    </source>
</evidence>
<proteinExistence type="predicted"/>
<dbReference type="Gene3D" id="3.40.50.11350">
    <property type="match status" value="1"/>
</dbReference>
<accession>A0A0C3QA62</accession>
<keyword evidence="5" id="KW-1185">Reference proteome</keyword>
<evidence type="ECO:0000256" key="3">
    <source>
        <dbReference type="ARBA" id="ARBA00023277"/>
    </source>
</evidence>
<dbReference type="GO" id="GO:0006004">
    <property type="term" value="P:fucose metabolic process"/>
    <property type="evidence" value="ECO:0007669"/>
    <property type="project" value="UniProtKB-KW"/>
</dbReference>
<dbReference type="Pfam" id="PF10250">
    <property type="entry name" value="O-FucT"/>
    <property type="match status" value="1"/>
</dbReference>
<reference evidence="5" key="2">
    <citation type="submission" date="2015-01" db="EMBL/GenBank/DDBJ databases">
        <title>Evolutionary Origins and Diversification of the Mycorrhizal Mutualists.</title>
        <authorList>
            <consortium name="DOE Joint Genome Institute"/>
            <consortium name="Mycorrhizal Genomics Consortium"/>
            <person name="Kohler A."/>
            <person name="Kuo A."/>
            <person name="Nagy L.G."/>
            <person name="Floudas D."/>
            <person name="Copeland A."/>
            <person name="Barry K.W."/>
            <person name="Cichocki N."/>
            <person name="Veneault-Fourrey C."/>
            <person name="LaButti K."/>
            <person name="Lindquist E.A."/>
            <person name="Lipzen A."/>
            <person name="Lundell T."/>
            <person name="Morin E."/>
            <person name="Murat C."/>
            <person name="Riley R."/>
            <person name="Ohm R."/>
            <person name="Sun H."/>
            <person name="Tunlid A."/>
            <person name="Henrissat B."/>
            <person name="Grigoriev I.V."/>
            <person name="Hibbett D.S."/>
            <person name="Martin F."/>
        </authorList>
    </citation>
    <scope>NUCLEOTIDE SEQUENCE [LARGE SCALE GENOMIC DNA]</scope>
    <source>
        <strain evidence="5">MUT 4182</strain>
    </source>
</reference>
<evidence type="ECO:0000256" key="2">
    <source>
        <dbReference type="ARBA" id="ARBA00023253"/>
    </source>
</evidence>